<dbReference type="Proteomes" id="UP001501469">
    <property type="component" value="Unassembled WGS sequence"/>
</dbReference>
<evidence type="ECO:0000313" key="1">
    <source>
        <dbReference type="EMBL" id="GAA4028991.1"/>
    </source>
</evidence>
<protein>
    <submittedName>
        <fullName evidence="1">Uncharacterized protein</fullName>
    </submittedName>
</protein>
<reference evidence="2" key="1">
    <citation type="journal article" date="2019" name="Int. J. Syst. Evol. Microbiol.">
        <title>The Global Catalogue of Microorganisms (GCM) 10K type strain sequencing project: providing services to taxonomists for standard genome sequencing and annotation.</title>
        <authorList>
            <consortium name="The Broad Institute Genomics Platform"/>
            <consortium name="The Broad Institute Genome Sequencing Center for Infectious Disease"/>
            <person name="Wu L."/>
            <person name="Ma J."/>
        </authorList>
    </citation>
    <scope>NUCLEOTIDE SEQUENCE [LARGE SCALE GENOMIC DNA]</scope>
    <source>
        <strain evidence="2">JCM 17225</strain>
    </source>
</reference>
<sequence length="39" mass="4380">MLCKPAVSVRERVSAPRHLPAYLKLLALATPYVGRLILY</sequence>
<gene>
    <name evidence="1" type="ORF">GCM10022409_11380</name>
</gene>
<proteinExistence type="predicted"/>
<keyword evidence="2" id="KW-1185">Reference proteome</keyword>
<dbReference type="EMBL" id="BAABDK010000010">
    <property type="protein sequence ID" value="GAA4028991.1"/>
    <property type="molecule type" value="Genomic_DNA"/>
</dbReference>
<accession>A0ABP7TP05</accession>
<organism evidence="1 2">
    <name type="scientific">Hymenobacter glaciei</name>
    <dbReference type="NCBI Taxonomy" id="877209"/>
    <lineage>
        <taxon>Bacteria</taxon>
        <taxon>Pseudomonadati</taxon>
        <taxon>Bacteroidota</taxon>
        <taxon>Cytophagia</taxon>
        <taxon>Cytophagales</taxon>
        <taxon>Hymenobacteraceae</taxon>
        <taxon>Hymenobacter</taxon>
    </lineage>
</organism>
<name>A0ABP7TP05_9BACT</name>
<evidence type="ECO:0000313" key="2">
    <source>
        <dbReference type="Proteomes" id="UP001501469"/>
    </source>
</evidence>
<comment type="caution">
    <text evidence="1">The sequence shown here is derived from an EMBL/GenBank/DDBJ whole genome shotgun (WGS) entry which is preliminary data.</text>
</comment>